<evidence type="ECO:0000313" key="2">
    <source>
        <dbReference type="Proteomes" id="UP001208570"/>
    </source>
</evidence>
<proteinExistence type="predicted"/>
<keyword evidence="2" id="KW-1185">Reference proteome</keyword>
<feature type="non-terminal residue" evidence="1">
    <location>
        <position position="1"/>
    </location>
</feature>
<dbReference type="AlphaFoldDB" id="A0AAD9JL50"/>
<accession>A0AAD9JL50</accession>
<name>A0AAD9JL50_9ANNE</name>
<dbReference type="Proteomes" id="UP001208570">
    <property type="component" value="Unassembled WGS sequence"/>
</dbReference>
<gene>
    <name evidence="1" type="ORF">LSH36_274g06001</name>
</gene>
<reference evidence="1" key="1">
    <citation type="journal article" date="2023" name="Mol. Biol. Evol.">
        <title>Third-Generation Sequencing Reveals the Adaptive Role of the Epigenome in Three Deep-Sea Polychaetes.</title>
        <authorList>
            <person name="Perez M."/>
            <person name="Aroh O."/>
            <person name="Sun Y."/>
            <person name="Lan Y."/>
            <person name="Juniper S.K."/>
            <person name="Young C.R."/>
            <person name="Angers B."/>
            <person name="Qian P.Y."/>
        </authorList>
    </citation>
    <scope>NUCLEOTIDE SEQUENCE</scope>
    <source>
        <strain evidence="1">P08H-3</strain>
    </source>
</reference>
<protein>
    <submittedName>
        <fullName evidence="1">Uncharacterized protein</fullName>
    </submittedName>
</protein>
<organism evidence="1 2">
    <name type="scientific">Paralvinella palmiformis</name>
    <dbReference type="NCBI Taxonomy" id="53620"/>
    <lineage>
        <taxon>Eukaryota</taxon>
        <taxon>Metazoa</taxon>
        <taxon>Spiralia</taxon>
        <taxon>Lophotrochozoa</taxon>
        <taxon>Annelida</taxon>
        <taxon>Polychaeta</taxon>
        <taxon>Sedentaria</taxon>
        <taxon>Canalipalpata</taxon>
        <taxon>Terebellida</taxon>
        <taxon>Terebelliformia</taxon>
        <taxon>Alvinellidae</taxon>
        <taxon>Paralvinella</taxon>
    </lineage>
</organism>
<dbReference type="EMBL" id="JAODUP010000274">
    <property type="protein sequence ID" value="KAK2154230.1"/>
    <property type="molecule type" value="Genomic_DNA"/>
</dbReference>
<evidence type="ECO:0000313" key="1">
    <source>
        <dbReference type="EMBL" id="KAK2154230.1"/>
    </source>
</evidence>
<sequence>RPIVVWCYPINRGTSVQSEGLATCKKEGEPCSGLPACCGDLDCYWKNGPSIFKKGVCVNCIKEAGKCWKGSQCCGSLSCAKTMLTLHGICR</sequence>
<comment type="caution">
    <text evidence="1">The sequence shown here is derived from an EMBL/GenBank/DDBJ whole genome shotgun (WGS) entry which is preliminary data.</text>
</comment>